<keyword evidence="3" id="KW-0560">Oxidoreductase</keyword>
<dbReference type="EMBL" id="LVLJ01003004">
    <property type="protein sequence ID" value="OAE22924.1"/>
    <property type="molecule type" value="Genomic_DNA"/>
</dbReference>
<evidence type="ECO:0000256" key="5">
    <source>
        <dbReference type="PIRSR" id="PIRSR602401-1"/>
    </source>
</evidence>
<evidence type="ECO:0000313" key="6">
    <source>
        <dbReference type="EMBL" id="OAE22924.1"/>
    </source>
</evidence>
<reference evidence="6" key="1">
    <citation type="submission" date="2016-03" db="EMBL/GenBank/DDBJ databases">
        <title>Mechanisms controlling the formation of the plant cell surface in tip-growing cells are functionally conserved among land plants.</title>
        <authorList>
            <person name="Honkanen S."/>
            <person name="Jones V.A."/>
            <person name="Morieri G."/>
            <person name="Champion C."/>
            <person name="Hetherington A.J."/>
            <person name="Kelly S."/>
            <person name="Saint-Marcoux D."/>
            <person name="Proust H."/>
            <person name="Prescott H."/>
            <person name="Dolan L."/>
        </authorList>
    </citation>
    <scope>NUCLEOTIDE SEQUENCE [LARGE SCALE GENOMIC DNA]</scope>
    <source>
        <tissue evidence="6">Whole gametophyte</tissue>
    </source>
</reference>
<proteinExistence type="inferred from homology"/>
<accession>A0A176VPV9</accession>
<protein>
    <recommendedName>
        <fullName evidence="8">Cytochrome P450</fullName>
    </recommendedName>
</protein>
<comment type="cofactor">
    <cofactor evidence="5">
        <name>heme</name>
        <dbReference type="ChEBI" id="CHEBI:30413"/>
    </cofactor>
</comment>
<dbReference type="GO" id="GO:0004497">
    <property type="term" value="F:monooxygenase activity"/>
    <property type="evidence" value="ECO:0007669"/>
    <property type="project" value="InterPro"/>
</dbReference>
<dbReference type="Pfam" id="PF00067">
    <property type="entry name" value="p450"/>
    <property type="match status" value="1"/>
</dbReference>
<name>A0A176VPV9_MARPO</name>
<dbReference type="CDD" id="cd11064">
    <property type="entry name" value="CYP86A"/>
    <property type="match status" value="1"/>
</dbReference>
<dbReference type="GO" id="GO:0020037">
    <property type="term" value="F:heme binding"/>
    <property type="evidence" value="ECO:0007669"/>
    <property type="project" value="InterPro"/>
</dbReference>
<keyword evidence="2 5" id="KW-0479">Metal-binding</keyword>
<dbReference type="SUPFAM" id="SSF48264">
    <property type="entry name" value="Cytochrome P450"/>
    <property type="match status" value="1"/>
</dbReference>
<comment type="caution">
    <text evidence="6">The sequence shown here is derived from an EMBL/GenBank/DDBJ whole genome shotgun (WGS) entry which is preliminary data.</text>
</comment>
<evidence type="ECO:0000256" key="3">
    <source>
        <dbReference type="ARBA" id="ARBA00023002"/>
    </source>
</evidence>
<dbReference type="PANTHER" id="PTHR24296">
    <property type="entry name" value="CYTOCHROME P450"/>
    <property type="match status" value="1"/>
</dbReference>
<keyword evidence="5" id="KW-0349">Heme</keyword>
<dbReference type="InterPro" id="IPR001128">
    <property type="entry name" value="Cyt_P450"/>
</dbReference>
<comment type="similarity">
    <text evidence="1">Belongs to the cytochrome P450 family.</text>
</comment>
<evidence type="ECO:0000256" key="4">
    <source>
        <dbReference type="ARBA" id="ARBA00023004"/>
    </source>
</evidence>
<dbReference type="PRINTS" id="PR00463">
    <property type="entry name" value="EP450I"/>
</dbReference>
<dbReference type="InterPro" id="IPR002401">
    <property type="entry name" value="Cyt_P450_E_grp-I"/>
</dbReference>
<dbReference type="Gene3D" id="1.10.630.10">
    <property type="entry name" value="Cytochrome P450"/>
    <property type="match status" value="1"/>
</dbReference>
<evidence type="ECO:0008006" key="8">
    <source>
        <dbReference type="Google" id="ProtNLM"/>
    </source>
</evidence>
<organism evidence="6 7">
    <name type="scientific">Marchantia polymorpha subsp. ruderalis</name>
    <dbReference type="NCBI Taxonomy" id="1480154"/>
    <lineage>
        <taxon>Eukaryota</taxon>
        <taxon>Viridiplantae</taxon>
        <taxon>Streptophyta</taxon>
        <taxon>Embryophyta</taxon>
        <taxon>Marchantiophyta</taxon>
        <taxon>Marchantiopsida</taxon>
        <taxon>Marchantiidae</taxon>
        <taxon>Marchantiales</taxon>
        <taxon>Marchantiaceae</taxon>
        <taxon>Marchantia</taxon>
    </lineage>
</organism>
<dbReference type="Proteomes" id="UP000077202">
    <property type="component" value="Unassembled WGS sequence"/>
</dbReference>
<keyword evidence="7" id="KW-1185">Reference proteome</keyword>
<gene>
    <name evidence="6" type="ORF">AXG93_3292s1020</name>
</gene>
<sequence>MVELARFIRSHGPSRSGGFRRSGFSEKCTRELTMGDARTSMEESDVRSYSVILLGVVALAWYCKYKLDRHPLYGSNRGPRTYPIVGCQFELMANRGRFLNWITEYISKDPGHTIRVERAFAGGRCQIYTGNPANLEHILKTNFDNYPKGETTREILFPFLGDGIFNADHESWKSQRKLASVEFSTKSLRLFLVEVVEKETLDRLLPLLSSARSEGKAIDIQDLMMRFAFDNICNLIVGHDPQVLDPSLPDMTLANAIDEAAKILSHRMGLTSPIRKFFKLWSSRGKRLDKALNLIDDLCYSIIQTRKAELLHGTRPASEGKTDLLSRFLQLALDGKTPAQVQKSTSGSKSTSRNTSDVYIRDMVVSLVIAGKDSSSSTLSWFFWFMSKHPQVARKIRAEVLGVIRDRIDPQAGIPSDLTFNFEELKDMDYLHAALQETLRLYPPVPMDGKMASANDVLPDGTIVHKNDRVTYSPWAMGRLESLWGQDCLEYKPERWFHNGTLVQESAFKFPVFQAGPRVCLGKEMSLTQMKYIVASLMARSITFKVVPENFEPIIDRSFVIKIKDKLLVTVEEIV</sequence>
<evidence type="ECO:0000256" key="2">
    <source>
        <dbReference type="ARBA" id="ARBA00022723"/>
    </source>
</evidence>
<dbReference type="InterPro" id="IPR036396">
    <property type="entry name" value="Cyt_P450_sf"/>
</dbReference>
<dbReference type="GO" id="GO:0005506">
    <property type="term" value="F:iron ion binding"/>
    <property type="evidence" value="ECO:0007669"/>
    <property type="project" value="InterPro"/>
</dbReference>
<dbReference type="GO" id="GO:0016705">
    <property type="term" value="F:oxidoreductase activity, acting on paired donors, with incorporation or reduction of molecular oxygen"/>
    <property type="evidence" value="ECO:0007669"/>
    <property type="project" value="InterPro"/>
</dbReference>
<evidence type="ECO:0000256" key="1">
    <source>
        <dbReference type="ARBA" id="ARBA00010617"/>
    </source>
</evidence>
<evidence type="ECO:0000313" key="7">
    <source>
        <dbReference type="Proteomes" id="UP000077202"/>
    </source>
</evidence>
<keyword evidence="4 5" id="KW-0408">Iron</keyword>
<feature type="binding site" description="axial binding residue" evidence="5">
    <location>
        <position position="520"/>
    </location>
    <ligand>
        <name>heme</name>
        <dbReference type="ChEBI" id="CHEBI:30413"/>
    </ligand>
    <ligandPart>
        <name>Fe</name>
        <dbReference type="ChEBI" id="CHEBI:18248"/>
    </ligandPart>
</feature>
<dbReference type="AlphaFoldDB" id="A0A176VPV9"/>
<dbReference type="PRINTS" id="PR00385">
    <property type="entry name" value="P450"/>
</dbReference>